<evidence type="ECO:0000259" key="8">
    <source>
        <dbReference type="Pfam" id="PF02308"/>
    </source>
</evidence>
<dbReference type="GO" id="GO:0005886">
    <property type="term" value="C:plasma membrane"/>
    <property type="evidence" value="ECO:0007669"/>
    <property type="project" value="UniProtKB-SubCell"/>
</dbReference>
<keyword evidence="10" id="KW-1185">Reference proteome</keyword>
<keyword evidence="3" id="KW-1003">Cell membrane</keyword>
<name>A0A365XYS1_9BACT</name>
<dbReference type="PANTHER" id="PTHR33778">
    <property type="entry name" value="PROTEIN MGTC"/>
    <property type="match status" value="1"/>
</dbReference>
<feature type="transmembrane region" description="Helical" evidence="7">
    <location>
        <begin position="214"/>
        <end position="233"/>
    </location>
</feature>
<dbReference type="Pfam" id="PF02308">
    <property type="entry name" value="MgtC"/>
    <property type="match status" value="1"/>
</dbReference>
<dbReference type="AlphaFoldDB" id="A0A365XYS1"/>
<sequence length="319" mass="36205">MGSVWFGDHGVYRHYTGAIHAWYSHCQRIYRCGSFFAAVAGKEQNTQHSGDTGHDKKFVYKRLHMVGIRNKYVIRSFFYIKRKNCANPYICKKIFPLNMKHVLQIIQEDQVLKVCIALLVGTILGLEREYKRKAAGMRTMTLICVSSAIFTILSAELGFPGSPDRVASNILTGVGFIGAGVIFKNEYTIDGITTAASIWIAAALGMAIGMSQYVLAATGLIGALIVLILMEFTEKSISEVNDKRYYIIFFHEDKLPQLNIEHILNTFGLKYKRMLIMRKGDQIEVNYTVRGNRSKMERLDDFLLQNEHISQFQVQLNPL</sequence>
<evidence type="ECO:0000313" key="9">
    <source>
        <dbReference type="EMBL" id="RBL90725.1"/>
    </source>
</evidence>
<evidence type="ECO:0000256" key="3">
    <source>
        <dbReference type="ARBA" id="ARBA00022475"/>
    </source>
</evidence>
<dbReference type="InterPro" id="IPR049177">
    <property type="entry name" value="MgtC_SapB_SrpB_YhiD_N"/>
</dbReference>
<evidence type="ECO:0000256" key="7">
    <source>
        <dbReference type="SAM" id="Phobius"/>
    </source>
</evidence>
<accession>A0A365XYS1</accession>
<gene>
    <name evidence="9" type="ORF">DF182_30235</name>
</gene>
<evidence type="ECO:0000256" key="1">
    <source>
        <dbReference type="ARBA" id="ARBA00004651"/>
    </source>
</evidence>
<protein>
    <recommendedName>
        <fullName evidence="8">MgtC/SapB/SrpB/YhiD N-terminal domain-containing protein</fullName>
    </recommendedName>
</protein>
<comment type="similarity">
    <text evidence="2">Belongs to the MgtC/SapB family.</text>
</comment>
<keyword evidence="6 7" id="KW-0472">Membrane</keyword>
<proteinExistence type="inferred from homology"/>
<dbReference type="Proteomes" id="UP000253410">
    <property type="component" value="Unassembled WGS sequence"/>
</dbReference>
<dbReference type="PANTHER" id="PTHR33778:SF1">
    <property type="entry name" value="MAGNESIUM TRANSPORTER YHID-RELATED"/>
    <property type="match status" value="1"/>
</dbReference>
<evidence type="ECO:0000256" key="6">
    <source>
        <dbReference type="ARBA" id="ARBA00023136"/>
    </source>
</evidence>
<evidence type="ECO:0000256" key="5">
    <source>
        <dbReference type="ARBA" id="ARBA00022989"/>
    </source>
</evidence>
<organism evidence="9 10">
    <name type="scientific">Chitinophaga flava</name>
    <dbReference type="NCBI Taxonomy" id="2259036"/>
    <lineage>
        <taxon>Bacteria</taxon>
        <taxon>Pseudomonadati</taxon>
        <taxon>Bacteroidota</taxon>
        <taxon>Chitinophagia</taxon>
        <taxon>Chitinophagales</taxon>
        <taxon>Chitinophagaceae</taxon>
        <taxon>Chitinophaga</taxon>
    </lineage>
</organism>
<comment type="caution">
    <text evidence="9">The sequence shown here is derived from an EMBL/GenBank/DDBJ whole genome shotgun (WGS) entry which is preliminary data.</text>
</comment>
<dbReference type="InterPro" id="IPR003416">
    <property type="entry name" value="MgtC/SapB/SrpB/YhiD_fam"/>
</dbReference>
<feature type="domain" description="MgtC/SapB/SrpB/YhiD N-terminal" evidence="8">
    <location>
        <begin position="115"/>
        <end position="235"/>
    </location>
</feature>
<feature type="transmembrane region" description="Helical" evidence="7">
    <location>
        <begin position="166"/>
        <end position="183"/>
    </location>
</feature>
<evidence type="ECO:0000256" key="4">
    <source>
        <dbReference type="ARBA" id="ARBA00022692"/>
    </source>
</evidence>
<evidence type="ECO:0000256" key="2">
    <source>
        <dbReference type="ARBA" id="ARBA00009298"/>
    </source>
</evidence>
<comment type="subcellular location">
    <subcellularLocation>
        <location evidence="1">Cell membrane</location>
        <topology evidence="1">Multi-pass membrane protein</topology>
    </subcellularLocation>
</comment>
<keyword evidence="4 7" id="KW-0812">Transmembrane</keyword>
<keyword evidence="5 7" id="KW-1133">Transmembrane helix</keyword>
<dbReference type="OrthoDB" id="9811198at2"/>
<evidence type="ECO:0000313" key="10">
    <source>
        <dbReference type="Proteomes" id="UP000253410"/>
    </source>
</evidence>
<dbReference type="EMBL" id="QFFJ01000002">
    <property type="protein sequence ID" value="RBL90725.1"/>
    <property type="molecule type" value="Genomic_DNA"/>
</dbReference>
<reference evidence="9 10" key="1">
    <citation type="submission" date="2018-05" db="EMBL/GenBank/DDBJ databases">
        <title>Chitinophaga sp. K3CV102501T nov., isolated from isolated from a monsoon evergreen broad-leaved forest soil.</title>
        <authorList>
            <person name="Lv Y."/>
        </authorList>
    </citation>
    <scope>NUCLEOTIDE SEQUENCE [LARGE SCALE GENOMIC DNA]</scope>
    <source>
        <strain evidence="9 10">GDMCC 1.1325</strain>
    </source>
</reference>
<dbReference type="PRINTS" id="PR01837">
    <property type="entry name" value="MGTCSAPBPROT"/>
</dbReference>
<feature type="transmembrane region" description="Helical" evidence="7">
    <location>
        <begin position="139"/>
        <end position="160"/>
    </location>
</feature>